<sequence length="195" mass="22309">MSQLQHLIGAYPQLSDLFQKLSPLEPLKPQSLPIAEAVTKIVVGQMLSRAAANTIYFRIQARCADHKLVGSWKLTEADLISCGLSRRKARTIREFSACYESDPGSIEAWRRLDYQELRLAVSEHWGLSQWSADMLAIFYFAMPDVFPESDGSIIRARKILEERFLPAKLEPDRSRPFRSYLARYMWALLDEGVLS</sequence>
<gene>
    <name evidence="3" type="ORF">PHACT_06060</name>
</gene>
<dbReference type="GO" id="GO:0005737">
    <property type="term" value="C:cytoplasm"/>
    <property type="evidence" value="ECO:0007669"/>
    <property type="project" value="TreeGrafter"/>
</dbReference>
<dbReference type="AlphaFoldDB" id="A0A1E8CK17"/>
<accession>A0A1E8CK17</accession>
<dbReference type="PANTHER" id="PTHR43003">
    <property type="entry name" value="DNA-3-METHYLADENINE GLYCOSYLASE"/>
    <property type="match status" value="1"/>
</dbReference>
<dbReference type="GO" id="GO:0043916">
    <property type="term" value="F:DNA-7-methylguanine glycosylase activity"/>
    <property type="evidence" value="ECO:0007669"/>
    <property type="project" value="TreeGrafter"/>
</dbReference>
<keyword evidence="1" id="KW-0227">DNA damage</keyword>
<dbReference type="Proteomes" id="UP000175669">
    <property type="component" value="Unassembled WGS sequence"/>
</dbReference>
<dbReference type="SUPFAM" id="SSF48150">
    <property type="entry name" value="DNA-glycosylase"/>
    <property type="match status" value="1"/>
</dbReference>
<organism evidence="3 4">
    <name type="scientific">Pseudohongiella acticola</name>
    <dbReference type="NCBI Taxonomy" id="1524254"/>
    <lineage>
        <taxon>Bacteria</taxon>
        <taxon>Pseudomonadati</taxon>
        <taxon>Pseudomonadota</taxon>
        <taxon>Gammaproteobacteria</taxon>
        <taxon>Pseudomonadales</taxon>
        <taxon>Pseudohongiellaceae</taxon>
        <taxon>Pseudohongiella</taxon>
    </lineage>
</organism>
<dbReference type="GO" id="GO:0006285">
    <property type="term" value="P:base-excision repair, AP site formation"/>
    <property type="evidence" value="ECO:0007669"/>
    <property type="project" value="TreeGrafter"/>
</dbReference>
<evidence type="ECO:0000256" key="2">
    <source>
        <dbReference type="ARBA" id="ARBA00023204"/>
    </source>
</evidence>
<dbReference type="GO" id="GO:0006307">
    <property type="term" value="P:DNA alkylation repair"/>
    <property type="evidence" value="ECO:0007669"/>
    <property type="project" value="TreeGrafter"/>
</dbReference>
<dbReference type="STRING" id="1524254.PHACT_06060"/>
<proteinExistence type="predicted"/>
<evidence type="ECO:0000313" key="4">
    <source>
        <dbReference type="Proteomes" id="UP000175669"/>
    </source>
</evidence>
<dbReference type="InterPro" id="IPR011257">
    <property type="entry name" value="DNA_glycosylase"/>
</dbReference>
<dbReference type="PANTHER" id="PTHR43003:SF5">
    <property type="entry name" value="DNA-3-METHYLADENINE GLYCOSYLASE"/>
    <property type="match status" value="1"/>
</dbReference>
<dbReference type="OrthoDB" id="9811249at2"/>
<dbReference type="Gene3D" id="1.10.340.30">
    <property type="entry name" value="Hypothetical protein, domain 2"/>
    <property type="match status" value="1"/>
</dbReference>
<evidence type="ECO:0008006" key="5">
    <source>
        <dbReference type="Google" id="ProtNLM"/>
    </source>
</evidence>
<dbReference type="EMBL" id="MASR01000001">
    <property type="protein sequence ID" value="OFE12754.1"/>
    <property type="molecule type" value="Genomic_DNA"/>
</dbReference>
<reference evidence="4" key="1">
    <citation type="submission" date="2016-07" db="EMBL/GenBank/DDBJ databases">
        <authorList>
            <person name="Florea S."/>
            <person name="Webb J.S."/>
            <person name="Jaromczyk J."/>
            <person name="Schardl C.L."/>
        </authorList>
    </citation>
    <scope>NUCLEOTIDE SEQUENCE [LARGE SCALE GENOMIC DNA]</scope>
    <source>
        <strain evidence="4">KCTC 42131</strain>
    </source>
</reference>
<evidence type="ECO:0000256" key="1">
    <source>
        <dbReference type="ARBA" id="ARBA00022763"/>
    </source>
</evidence>
<dbReference type="InterPro" id="IPR051912">
    <property type="entry name" value="Alkylbase_DNA_Glycosylase/TA"/>
</dbReference>
<comment type="caution">
    <text evidence="3">The sequence shown here is derived from an EMBL/GenBank/DDBJ whole genome shotgun (WGS) entry which is preliminary data.</text>
</comment>
<dbReference type="Gene3D" id="1.10.1670.40">
    <property type="match status" value="1"/>
</dbReference>
<evidence type="ECO:0000313" key="3">
    <source>
        <dbReference type="EMBL" id="OFE12754.1"/>
    </source>
</evidence>
<keyword evidence="2" id="KW-0234">DNA repair</keyword>
<dbReference type="RefSeq" id="WP_139141451.1">
    <property type="nucleotide sequence ID" value="NZ_MASR01000001.1"/>
</dbReference>
<dbReference type="GO" id="GO:0032993">
    <property type="term" value="C:protein-DNA complex"/>
    <property type="evidence" value="ECO:0007669"/>
    <property type="project" value="TreeGrafter"/>
</dbReference>
<protein>
    <recommendedName>
        <fullName evidence="5">HhH-GPD domain-containing protein</fullName>
    </recommendedName>
</protein>
<dbReference type="GO" id="GO:0008725">
    <property type="term" value="F:DNA-3-methyladenine glycosylase activity"/>
    <property type="evidence" value="ECO:0007669"/>
    <property type="project" value="TreeGrafter"/>
</dbReference>
<name>A0A1E8CK17_9GAMM</name>
<keyword evidence="4" id="KW-1185">Reference proteome</keyword>
<dbReference type="GO" id="GO:0032131">
    <property type="term" value="F:alkylated DNA binding"/>
    <property type="evidence" value="ECO:0007669"/>
    <property type="project" value="TreeGrafter"/>
</dbReference>